<protein>
    <submittedName>
        <fullName evidence="1">Uncharacterized protein</fullName>
    </submittedName>
</protein>
<dbReference type="EMBL" id="AJIL01000088">
    <property type="protein sequence ID" value="KNE95988.1"/>
    <property type="molecule type" value="Genomic_DNA"/>
</dbReference>
<comment type="caution">
    <text evidence="1">The sequence shown here is derived from an EMBL/GenBank/DDBJ whole genome shotgun (WGS) entry which is preliminary data.</text>
</comment>
<name>A0A0L0V9N8_9BASI</name>
<dbReference type="AlphaFoldDB" id="A0A0L0V9N8"/>
<proteinExistence type="predicted"/>
<sequence length="100" mass="10980">MDGERNVTAESPMAPDGFDQISSKGMSPLVYVSLKDAIEQQHCIDVLAVIGESPNFKISKWNVGVHPSWSMELRPNQQLAEEASTGVQVASFDFNLVPFN</sequence>
<evidence type="ECO:0000313" key="2">
    <source>
        <dbReference type="Proteomes" id="UP000054564"/>
    </source>
</evidence>
<organism evidence="1 2">
    <name type="scientific">Puccinia striiformis f. sp. tritici PST-78</name>
    <dbReference type="NCBI Taxonomy" id="1165861"/>
    <lineage>
        <taxon>Eukaryota</taxon>
        <taxon>Fungi</taxon>
        <taxon>Dikarya</taxon>
        <taxon>Basidiomycota</taxon>
        <taxon>Pucciniomycotina</taxon>
        <taxon>Pucciniomycetes</taxon>
        <taxon>Pucciniales</taxon>
        <taxon>Pucciniaceae</taxon>
        <taxon>Puccinia</taxon>
    </lineage>
</organism>
<keyword evidence="2" id="KW-1185">Reference proteome</keyword>
<dbReference type="Proteomes" id="UP000054564">
    <property type="component" value="Unassembled WGS sequence"/>
</dbReference>
<evidence type="ECO:0000313" key="1">
    <source>
        <dbReference type="EMBL" id="KNE95988.1"/>
    </source>
</evidence>
<accession>A0A0L0V9N8</accession>
<reference evidence="2" key="1">
    <citation type="submission" date="2014-03" db="EMBL/GenBank/DDBJ databases">
        <title>The Genome Sequence of Puccinia striiformis f. sp. tritici PST-78.</title>
        <authorList>
            <consortium name="The Broad Institute Genome Sequencing Platform"/>
            <person name="Cuomo C."/>
            <person name="Hulbert S."/>
            <person name="Chen X."/>
            <person name="Walker B."/>
            <person name="Young S.K."/>
            <person name="Zeng Q."/>
            <person name="Gargeya S."/>
            <person name="Fitzgerald M."/>
            <person name="Haas B."/>
            <person name="Abouelleil A."/>
            <person name="Alvarado L."/>
            <person name="Arachchi H.M."/>
            <person name="Berlin A.M."/>
            <person name="Chapman S.B."/>
            <person name="Goldberg J."/>
            <person name="Griggs A."/>
            <person name="Gujja S."/>
            <person name="Hansen M."/>
            <person name="Howarth C."/>
            <person name="Imamovic A."/>
            <person name="Larimer J."/>
            <person name="McCowan C."/>
            <person name="Montmayeur A."/>
            <person name="Murphy C."/>
            <person name="Neiman D."/>
            <person name="Pearson M."/>
            <person name="Priest M."/>
            <person name="Roberts A."/>
            <person name="Saif S."/>
            <person name="Shea T."/>
            <person name="Sisk P."/>
            <person name="Sykes S."/>
            <person name="Wortman J."/>
            <person name="Nusbaum C."/>
            <person name="Birren B."/>
        </authorList>
    </citation>
    <scope>NUCLEOTIDE SEQUENCE [LARGE SCALE GENOMIC DNA]</scope>
    <source>
        <strain evidence="2">race PST-78</strain>
    </source>
</reference>
<gene>
    <name evidence="1" type="ORF">PSTG_10679</name>
</gene>